<protein>
    <submittedName>
        <fullName evidence="2">Uncharacterized protein</fullName>
    </submittedName>
</protein>
<proteinExistence type="predicted"/>
<dbReference type="AlphaFoldDB" id="A0A371GHS5"/>
<accession>A0A371GHS5</accession>
<dbReference type="EMBL" id="QJKJ01005549">
    <property type="protein sequence ID" value="RDX89873.1"/>
    <property type="molecule type" value="Genomic_DNA"/>
</dbReference>
<feature type="non-terminal residue" evidence="2">
    <location>
        <position position="1"/>
    </location>
</feature>
<gene>
    <name evidence="2" type="ORF">CR513_28336</name>
</gene>
<reference evidence="2" key="1">
    <citation type="submission" date="2018-05" db="EMBL/GenBank/DDBJ databases">
        <title>Draft genome of Mucuna pruriens seed.</title>
        <authorList>
            <person name="Nnadi N.E."/>
            <person name="Vos R."/>
            <person name="Hasami M.H."/>
            <person name="Devisetty U.K."/>
            <person name="Aguiy J.C."/>
        </authorList>
    </citation>
    <scope>NUCLEOTIDE SEQUENCE [LARGE SCALE GENOMIC DNA]</scope>
    <source>
        <strain evidence="2">JCA_2017</strain>
    </source>
</reference>
<comment type="caution">
    <text evidence="2">The sequence shown here is derived from an EMBL/GenBank/DDBJ whole genome shotgun (WGS) entry which is preliminary data.</text>
</comment>
<sequence length="118" mass="13400">MLVNQRSSTNKLGKAEKELEACSGTLIGFARELVEIRGAINLRTTIGAGPDMKIILLKFTWLTEWEPFELTNKRLNNATTRTYKVMSTFSNLTHDKPKKAERPQPTNDLKEIQIGQRP</sequence>
<keyword evidence="3" id="KW-1185">Reference proteome</keyword>
<organism evidence="2 3">
    <name type="scientific">Mucuna pruriens</name>
    <name type="common">Velvet bean</name>
    <name type="synonym">Dolichos pruriens</name>
    <dbReference type="NCBI Taxonomy" id="157652"/>
    <lineage>
        <taxon>Eukaryota</taxon>
        <taxon>Viridiplantae</taxon>
        <taxon>Streptophyta</taxon>
        <taxon>Embryophyta</taxon>
        <taxon>Tracheophyta</taxon>
        <taxon>Spermatophyta</taxon>
        <taxon>Magnoliopsida</taxon>
        <taxon>eudicotyledons</taxon>
        <taxon>Gunneridae</taxon>
        <taxon>Pentapetalae</taxon>
        <taxon>rosids</taxon>
        <taxon>fabids</taxon>
        <taxon>Fabales</taxon>
        <taxon>Fabaceae</taxon>
        <taxon>Papilionoideae</taxon>
        <taxon>50 kb inversion clade</taxon>
        <taxon>NPAAA clade</taxon>
        <taxon>indigoferoid/millettioid clade</taxon>
        <taxon>Phaseoleae</taxon>
        <taxon>Mucuna</taxon>
    </lineage>
</organism>
<evidence type="ECO:0000313" key="3">
    <source>
        <dbReference type="Proteomes" id="UP000257109"/>
    </source>
</evidence>
<feature type="region of interest" description="Disordered" evidence="1">
    <location>
        <begin position="90"/>
        <end position="118"/>
    </location>
</feature>
<dbReference type="Proteomes" id="UP000257109">
    <property type="component" value="Unassembled WGS sequence"/>
</dbReference>
<feature type="compositionally biased region" description="Basic and acidic residues" evidence="1">
    <location>
        <begin position="93"/>
        <end position="102"/>
    </location>
</feature>
<dbReference type="OrthoDB" id="1400091at2759"/>
<evidence type="ECO:0000256" key="1">
    <source>
        <dbReference type="SAM" id="MobiDB-lite"/>
    </source>
</evidence>
<evidence type="ECO:0000313" key="2">
    <source>
        <dbReference type="EMBL" id="RDX89873.1"/>
    </source>
</evidence>
<name>A0A371GHS5_MUCPR</name>